<dbReference type="InterPro" id="IPR009875">
    <property type="entry name" value="PilZ_domain"/>
</dbReference>
<dbReference type="AlphaFoldDB" id="W7KZL2"/>
<dbReference type="PATRIC" id="fig|1307436.3.peg.1781"/>
<organism evidence="2 3">
    <name type="scientific">Cytobacillus firmus DS1</name>
    <dbReference type="NCBI Taxonomy" id="1307436"/>
    <lineage>
        <taxon>Bacteria</taxon>
        <taxon>Bacillati</taxon>
        <taxon>Bacillota</taxon>
        <taxon>Bacilli</taxon>
        <taxon>Bacillales</taxon>
        <taxon>Bacillaceae</taxon>
        <taxon>Cytobacillus</taxon>
    </lineage>
</organism>
<reference evidence="3" key="1">
    <citation type="submission" date="2013-03" db="EMBL/GenBank/DDBJ databases">
        <title>Draft genome sequence of Bacillus firmus DS1.</title>
        <authorList>
            <person name="Peng D."/>
            <person name="Zhu L."/>
            <person name="Sun M."/>
        </authorList>
    </citation>
    <scope>NUCLEOTIDE SEQUENCE [LARGE SCALE GENOMIC DNA]</scope>
    <source>
        <strain evidence="3">DS1</strain>
    </source>
</reference>
<comment type="caution">
    <text evidence="2">The sequence shown here is derived from an EMBL/GenBank/DDBJ whole genome shotgun (WGS) entry which is preliminary data.</text>
</comment>
<gene>
    <name evidence="2" type="ORF">PBF_08373</name>
</gene>
<accession>W7KZL2</accession>
<protein>
    <recommendedName>
        <fullName evidence="1">PilZ domain-containing protein</fullName>
    </recommendedName>
</protein>
<reference evidence="2 3" key="2">
    <citation type="journal article" date="2016" name="Sci. Rep.">
        <title>A novel serine protease, Sep1, from Bacillus firmus DS-1 has nematicidal activity and degrades multiple intestinal-associated nematode proteins.</title>
        <authorList>
            <person name="Geng C."/>
            <person name="Nie X."/>
            <person name="Tang Z."/>
            <person name="Zhang Y."/>
            <person name="Lin J."/>
            <person name="Sun M."/>
            <person name="Peng D."/>
        </authorList>
    </citation>
    <scope>NUCLEOTIDE SEQUENCE [LARGE SCALE GENOMIC DNA]</scope>
    <source>
        <strain evidence="2 3">DS1</strain>
    </source>
</reference>
<name>W7KZL2_CYTFI</name>
<feature type="domain" description="PilZ" evidence="1">
    <location>
        <begin position="35"/>
        <end position="110"/>
    </location>
</feature>
<sequence length="122" mass="14052">MRFKREESFRFSFGKPILAFFTIDEINGNAVETSEGTAKLVDVSPNGLKLCTSLDIPFSQQKPSKVSIRFLLIEIEYKVHGEIVWKDNHGENYFYGIHFSIDENMQEKLITDIKKCARETSV</sequence>
<dbReference type="Proteomes" id="UP000019270">
    <property type="component" value="Unassembled WGS sequence"/>
</dbReference>
<evidence type="ECO:0000313" key="2">
    <source>
        <dbReference type="EMBL" id="EWG11553.1"/>
    </source>
</evidence>
<dbReference type="SUPFAM" id="SSF141371">
    <property type="entry name" value="PilZ domain-like"/>
    <property type="match status" value="1"/>
</dbReference>
<dbReference type="OrthoDB" id="2354159at2"/>
<dbReference type="EMBL" id="APVL01000005">
    <property type="protein sequence ID" value="EWG11553.1"/>
    <property type="molecule type" value="Genomic_DNA"/>
</dbReference>
<dbReference type="eggNOG" id="ENOG5033BDD">
    <property type="taxonomic scope" value="Bacteria"/>
</dbReference>
<evidence type="ECO:0000313" key="3">
    <source>
        <dbReference type="Proteomes" id="UP000019270"/>
    </source>
</evidence>
<dbReference type="RefSeq" id="WP_035329241.1">
    <property type="nucleotide sequence ID" value="NZ_APVL01000005.1"/>
</dbReference>
<evidence type="ECO:0000259" key="1">
    <source>
        <dbReference type="Pfam" id="PF07238"/>
    </source>
</evidence>
<proteinExistence type="predicted"/>
<dbReference type="Pfam" id="PF07238">
    <property type="entry name" value="PilZ"/>
    <property type="match status" value="1"/>
</dbReference>
<dbReference type="GO" id="GO:0035438">
    <property type="term" value="F:cyclic-di-GMP binding"/>
    <property type="evidence" value="ECO:0007669"/>
    <property type="project" value="InterPro"/>
</dbReference>